<name>A0ABR4FKE3_9EURO</name>
<dbReference type="Proteomes" id="UP001610563">
    <property type="component" value="Unassembled WGS sequence"/>
</dbReference>
<evidence type="ECO:0000313" key="2">
    <source>
        <dbReference type="EMBL" id="KAL2783712.1"/>
    </source>
</evidence>
<feature type="compositionally biased region" description="Low complexity" evidence="1">
    <location>
        <begin position="7"/>
        <end position="18"/>
    </location>
</feature>
<protein>
    <recommendedName>
        <fullName evidence="4">Zn(II)2Cys6 transcription factor</fullName>
    </recommendedName>
</protein>
<keyword evidence="3" id="KW-1185">Reference proteome</keyword>
<dbReference type="PANTHER" id="PTHR37540">
    <property type="entry name" value="TRANSCRIPTION FACTOR (ACR-2), PUTATIVE-RELATED-RELATED"/>
    <property type="match status" value="1"/>
</dbReference>
<evidence type="ECO:0008006" key="4">
    <source>
        <dbReference type="Google" id="ProtNLM"/>
    </source>
</evidence>
<dbReference type="InterPro" id="IPR021858">
    <property type="entry name" value="Fun_TF"/>
</dbReference>
<dbReference type="Pfam" id="PF11951">
    <property type="entry name" value="Fungal_trans_2"/>
    <property type="match status" value="1"/>
</dbReference>
<proteinExistence type="predicted"/>
<gene>
    <name evidence="2" type="ORF">BJX66DRAFT_116150</name>
</gene>
<comment type="caution">
    <text evidence="2">The sequence shown here is derived from an EMBL/GenBank/DDBJ whole genome shotgun (WGS) entry which is preliminary data.</text>
</comment>
<dbReference type="EMBL" id="JBFTWV010000216">
    <property type="protein sequence ID" value="KAL2783712.1"/>
    <property type="molecule type" value="Genomic_DNA"/>
</dbReference>
<evidence type="ECO:0000313" key="3">
    <source>
        <dbReference type="Proteomes" id="UP001610563"/>
    </source>
</evidence>
<feature type="region of interest" description="Disordered" evidence="1">
    <location>
        <begin position="112"/>
        <end position="132"/>
    </location>
</feature>
<dbReference type="PANTHER" id="PTHR37540:SF5">
    <property type="entry name" value="TRANSCRIPTION FACTOR DOMAIN-CONTAINING PROTEIN"/>
    <property type="match status" value="1"/>
</dbReference>
<accession>A0ABR4FKE3</accession>
<organism evidence="2 3">
    <name type="scientific">Aspergillus keveii</name>
    <dbReference type="NCBI Taxonomy" id="714993"/>
    <lineage>
        <taxon>Eukaryota</taxon>
        <taxon>Fungi</taxon>
        <taxon>Dikarya</taxon>
        <taxon>Ascomycota</taxon>
        <taxon>Pezizomycotina</taxon>
        <taxon>Eurotiomycetes</taxon>
        <taxon>Eurotiomycetidae</taxon>
        <taxon>Eurotiales</taxon>
        <taxon>Aspergillaceae</taxon>
        <taxon>Aspergillus</taxon>
        <taxon>Aspergillus subgen. Nidulantes</taxon>
    </lineage>
</organism>
<evidence type="ECO:0000256" key="1">
    <source>
        <dbReference type="SAM" id="MobiDB-lite"/>
    </source>
</evidence>
<reference evidence="2 3" key="1">
    <citation type="submission" date="2024-07" db="EMBL/GenBank/DDBJ databases">
        <title>Section-level genome sequencing and comparative genomics of Aspergillus sections Usti and Cavernicolus.</title>
        <authorList>
            <consortium name="Lawrence Berkeley National Laboratory"/>
            <person name="Nybo J.L."/>
            <person name="Vesth T.C."/>
            <person name="Theobald S."/>
            <person name="Frisvad J.C."/>
            <person name="Larsen T.O."/>
            <person name="Kjaerboelling I."/>
            <person name="Rothschild-Mancinelli K."/>
            <person name="Lyhne E.K."/>
            <person name="Kogle M.E."/>
            <person name="Barry K."/>
            <person name="Clum A."/>
            <person name="Na H."/>
            <person name="Ledsgaard L."/>
            <person name="Lin J."/>
            <person name="Lipzen A."/>
            <person name="Kuo A."/>
            <person name="Riley R."/>
            <person name="Mondo S."/>
            <person name="Labutti K."/>
            <person name="Haridas S."/>
            <person name="Pangalinan J."/>
            <person name="Salamov A.A."/>
            <person name="Simmons B.A."/>
            <person name="Magnuson J.K."/>
            <person name="Chen J."/>
            <person name="Drula E."/>
            <person name="Henrissat B."/>
            <person name="Wiebenga A."/>
            <person name="Lubbers R.J."/>
            <person name="Gomes A.C."/>
            <person name="Makela M.R."/>
            <person name="Stajich J."/>
            <person name="Grigoriev I.V."/>
            <person name="Mortensen U.H."/>
            <person name="De Vries R.P."/>
            <person name="Baker S.E."/>
            <person name="Andersen M.R."/>
        </authorList>
    </citation>
    <scope>NUCLEOTIDE SEQUENCE [LARGE SCALE GENOMIC DNA]</scope>
    <source>
        <strain evidence="2 3">CBS 209.92</strain>
    </source>
</reference>
<feature type="region of interest" description="Disordered" evidence="1">
    <location>
        <begin position="1"/>
        <end position="21"/>
    </location>
</feature>
<feature type="compositionally biased region" description="Basic and acidic residues" evidence="1">
    <location>
        <begin position="112"/>
        <end position="124"/>
    </location>
</feature>
<sequence>MTNQPDNNNNSSSNNGNSDVNELIFVNAPKIRSGKRADGAPSVRSMMVRQLVRKKKANSSKQLLSKKPGSHGFASASDSAVPNTITPPPDDAEPVQPAYTVAGAGPLVTWSEDRARESSSDSERSQTSPPSLLTVLSEARADPFSHWYSELGHRGHEVLDFCISEFWPALRTHDYAEKCYRNRFHQGSRLTLYCVLWATSVHLDLYRDNPSSSVESVGTLRYLDLSLKALQDHLATTNSTTVSDEAILCIIYLAVNHQVKPRLTRDPSPFTPPRTSVHHLNIFGTTTFHAAHWKMAKNLIHGRGGVHAMKMVTLPWLIGIADLLHSVGALEKPTFALLEPSGKPILYSSPFRALRVPEVPRHFGHKGGFAQMKALTPPVHQSILDVYLDLSEYSQCLDYLEHVDTCATHEIGDCRDIVHHRFMSLPDPNDENGLIMDITNQCPDACQNTRSIYLLLRLGALLYLTHVTFPLPRPLRLRKLLLSHLSSYFASIPEYNFPTGVPLELLLWPAAIAAIASRDEPCRVQFMLLVNRLLRETGISTWEEFRGTMRSFAWVDCACDLEGHHVWADAQLLG</sequence>
<feature type="region of interest" description="Disordered" evidence="1">
    <location>
        <begin position="51"/>
        <end position="97"/>
    </location>
</feature>